<dbReference type="AlphaFoldDB" id="A0A2P2C310"/>
<dbReference type="EMBL" id="CZKA01000016">
    <property type="protein sequence ID" value="CUR55112.1"/>
    <property type="molecule type" value="Genomic_DNA"/>
</dbReference>
<evidence type="ECO:0008006" key="2">
    <source>
        <dbReference type="Google" id="ProtNLM"/>
    </source>
</evidence>
<evidence type="ECO:0000313" key="1">
    <source>
        <dbReference type="EMBL" id="CUR55112.1"/>
    </source>
</evidence>
<dbReference type="GO" id="GO:0006044">
    <property type="term" value="P:N-acetylglucosamine metabolic process"/>
    <property type="evidence" value="ECO:0007669"/>
    <property type="project" value="TreeGrafter"/>
</dbReference>
<dbReference type="InterPro" id="IPR027417">
    <property type="entry name" value="P-loop_NTPase"/>
</dbReference>
<sequence length="321" mass="35798">MHRSESAPERPVVVYIGGSGRSGSTLLECLLARIEDVVVLGEVAHIWQRGVLEDQRCACGESFSACPFWTAIGERAFGGWHEVDVEHVLTLRDAVDRQRRMASTVRRNPTPAITSAAIEYAEFYRRIYDAASAISGASVVVDSSKVAPTALALSHHPSIDLRILHIVRDSRGVAYSWTKVVSRPETETGEPMPQLSSAKSTALWLSHNLSISGLSYRGFPLSRIRYEELVADPAATVRRAWHDLDLPGDGELPMIDTRTIELRPTHSVAGNPMRFTTGETTLRPDTAWQRAMKPRDRWAVTLMTYPVLRYMGYRRRDNADA</sequence>
<name>A0A2P2C310_9ZZZZ</name>
<dbReference type="PANTHER" id="PTHR10704:SF44">
    <property type="entry name" value="LD35051P-RELATED"/>
    <property type="match status" value="1"/>
</dbReference>
<dbReference type="GO" id="GO:0001517">
    <property type="term" value="F:N-acetylglucosamine 6-O-sulfotransferase activity"/>
    <property type="evidence" value="ECO:0007669"/>
    <property type="project" value="TreeGrafter"/>
</dbReference>
<dbReference type="GO" id="GO:0006790">
    <property type="term" value="P:sulfur compound metabolic process"/>
    <property type="evidence" value="ECO:0007669"/>
    <property type="project" value="TreeGrafter"/>
</dbReference>
<accession>A0A2P2C310</accession>
<organism evidence="1">
    <name type="scientific">metagenome</name>
    <dbReference type="NCBI Taxonomy" id="256318"/>
    <lineage>
        <taxon>unclassified sequences</taxon>
        <taxon>metagenomes</taxon>
    </lineage>
</organism>
<proteinExistence type="predicted"/>
<protein>
    <recommendedName>
        <fullName evidence="2">Sulfotransferase</fullName>
    </recommendedName>
</protein>
<reference evidence="1" key="1">
    <citation type="submission" date="2015-08" db="EMBL/GenBank/DDBJ databases">
        <authorList>
            <person name="Babu N.S."/>
            <person name="Beckwith C.J."/>
            <person name="Beseler K.G."/>
            <person name="Brison A."/>
            <person name="Carone J.V."/>
            <person name="Caskin T.P."/>
            <person name="Diamond M."/>
            <person name="Durham M.E."/>
            <person name="Foxe J.M."/>
            <person name="Go M."/>
            <person name="Henderson B.A."/>
            <person name="Jones I.B."/>
            <person name="McGettigan J.A."/>
            <person name="Micheletti S.J."/>
            <person name="Nasrallah M.E."/>
            <person name="Ortiz D."/>
            <person name="Piller C.R."/>
            <person name="Privatt S.R."/>
            <person name="Schneider S.L."/>
            <person name="Sharp S."/>
            <person name="Smith T.C."/>
            <person name="Stanton J.D."/>
            <person name="Ullery H.E."/>
            <person name="Wilson R.J."/>
            <person name="Serrano M.G."/>
            <person name="Buck G."/>
            <person name="Lee V."/>
            <person name="Wang Y."/>
            <person name="Carvalho R."/>
            <person name="Voegtly L."/>
            <person name="Shi R."/>
            <person name="Duckworth R."/>
            <person name="Johnson A."/>
            <person name="Loviza R."/>
            <person name="Walstead R."/>
            <person name="Shah Z."/>
            <person name="Kiflezghi M."/>
            <person name="Wade K."/>
            <person name="Ball S.L."/>
            <person name="Bradley K.W."/>
            <person name="Asai D.J."/>
            <person name="Bowman C.A."/>
            <person name="Russell D.A."/>
            <person name="Pope W.H."/>
            <person name="Jacobs-Sera D."/>
            <person name="Hendrix R.W."/>
            <person name="Hatfull G.F."/>
        </authorList>
    </citation>
    <scope>NUCLEOTIDE SEQUENCE</scope>
</reference>
<dbReference type="InterPro" id="IPR051135">
    <property type="entry name" value="Gal/GlcNAc/GalNAc_ST"/>
</dbReference>
<dbReference type="Gene3D" id="3.40.50.300">
    <property type="entry name" value="P-loop containing nucleotide triphosphate hydrolases"/>
    <property type="match status" value="1"/>
</dbReference>
<dbReference type="Pfam" id="PF13469">
    <property type="entry name" value="Sulfotransfer_3"/>
    <property type="match status" value="1"/>
</dbReference>
<gene>
    <name evidence="1" type="ORF">NOCA2230032</name>
</gene>
<dbReference type="SUPFAM" id="SSF52540">
    <property type="entry name" value="P-loop containing nucleoside triphosphate hydrolases"/>
    <property type="match status" value="1"/>
</dbReference>
<dbReference type="PANTHER" id="PTHR10704">
    <property type="entry name" value="CARBOHYDRATE SULFOTRANSFERASE"/>
    <property type="match status" value="1"/>
</dbReference>